<protein>
    <submittedName>
        <fullName evidence="1">Uncharacterized protein</fullName>
    </submittedName>
</protein>
<gene>
    <name evidence="1" type="ORF">O1611_g10320</name>
</gene>
<proteinExistence type="predicted"/>
<evidence type="ECO:0000313" key="2">
    <source>
        <dbReference type="Proteomes" id="UP001153332"/>
    </source>
</evidence>
<dbReference type="EMBL" id="JAPUUL010004041">
    <property type="protein sequence ID" value="KAJ8120624.1"/>
    <property type="molecule type" value="Genomic_DNA"/>
</dbReference>
<name>A0ACC2IZW6_9PEZI</name>
<accession>A0ACC2IZW6</accession>
<comment type="caution">
    <text evidence="1">The sequence shown here is derived from an EMBL/GenBank/DDBJ whole genome shotgun (WGS) entry which is preliminary data.</text>
</comment>
<sequence>MILLILTFVDMLRSKYERPETNNPARNPIVPRPPYGRRLRFRRFLPMGKVLGFLGQKTEGLELAAKAMPDIPENVDEGTVAERPCGLT</sequence>
<keyword evidence="2" id="KW-1185">Reference proteome</keyword>
<evidence type="ECO:0000313" key="1">
    <source>
        <dbReference type="EMBL" id="KAJ8120624.1"/>
    </source>
</evidence>
<organism evidence="1 2">
    <name type="scientific">Lasiodiplodia mahajangana</name>
    <dbReference type="NCBI Taxonomy" id="1108764"/>
    <lineage>
        <taxon>Eukaryota</taxon>
        <taxon>Fungi</taxon>
        <taxon>Dikarya</taxon>
        <taxon>Ascomycota</taxon>
        <taxon>Pezizomycotina</taxon>
        <taxon>Dothideomycetes</taxon>
        <taxon>Dothideomycetes incertae sedis</taxon>
        <taxon>Botryosphaeriales</taxon>
        <taxon>Botryosphaeriaceae</taxon>
        <taxon>Lasiodiplodia</taxon>
    </lineage>
</organism>
<dbReference type="Proteomes" id="UP001153332">
    <property type="component" value="Unassembled WGS sequence"/>
</dbReference>
<reference evidence="1" key="1">
    <citation type="submission" date="2022-12" db="EMBL/GenBank/DDBJ databases">
        <title>Genome Sequence of Lasiodiplodia mahajangana.</title>
        <authorList>
            <person name="Buettner E."/>
        </authorList>
    </citation>
    <scope>NUCLEOTIDE SEQUENCE</scope>
    <source>
        <strain evidence="1">VT137</strain>
    </source>
</reference>